<dbReference type="PANTHER" id="PTHR14240:SF1">
    <property type="entry name" value="PROTEIN FANTOM-RELATED"/>
    <property type="match status" value="1"/>
</dbReference>
<comment type="caution">
    <text evidence="3">The sequence shown here is derived from an EMBL/GenBank/DDBJ whole genome shotgun (WGS) entry which is preliminary data.</text>
</comment>
<feature type="compositionally biased region" description="Low complexity" evidence="2">
    <location>
        <begin position="385"/>
        <end position="396"/>
    </location>
</feature>
<feature type="region of interest" description="Disordered" evidence="2">
    <location>
        <begin position="371"/>
        <end position="400"/>
    </location>
</feature>
<dbReference type="OrthoDB" id="158180at2759"/>
<dbReference type="PANTHER" id="PTHR14240">
    <property type="entry name" value="RETINITIS PIGMENTOSA GTPASE REGULATOR-INTERACTING PROTEIN"/>
    <property type="match status" value="1"/>
</dbReference>
<accession>A0A9W6XKW3</accession>
<evidence type="ECO:0000256" key="2">
    <source>
        <dbReference type="SAM" id="MobiDB-lite"/>
    </source>
</evidence>
<sequence length="418" mass="47975">MRRDLDAEKFIAALKSENAALRKKNQALMEKNRWLEEQCRSSGSLKRQGSGAAPVTRPPVKKRPPTRAASSNAGFTGSTIEKEVQSARRLHRDTFSGDLEVALKKRLVIAEKQLVKLQAENEQLRSNTSRLQLKPRRDNNEDSGSSDGEDDAEANRKESTNLEMDQLKRELRDRQAQLAILNARYENLESNALAEREIQEKTLVQMEQMNRQVHKLRTQLQDAMLEKEELEIRILKAGDQEKDVSLLREQNRRLEERMTSLCESPFINDAFQRKERIDKLFDLEKLTQQQKATISHMTEENHKLQGVIQDLQISIKQLKQAKDRVEQDLAQMAHHLMEERNARSLEAIKSTTGTVPVQTHEPLVIVRPRTPEIQYRPPEKRDACSSPVNNNTSPSKTPTPPPLAMYVFYYSVLVIITS</sequence>
<protein>
    <submittedName>
        <fullName evidence="3">Unnamed protein product</fullName>
    </submittedName>
</protein>
<reference evidence="3" key="1">
    <citation type="submission" date="2023-04" db="EMBL/GenBank/DDBJ databases">
        <title>Phytophthora fragariaefolia NBRC 109709.</title>
        <authorList>
            <person name="Ichikawa N."/>
            <person name="Sato H."/>
            <person name="Tonouchi N."/>
        </authorList>
    </citation>
    <scope>NUCLEOTIDE SEQUENCE</scope>
    <source>
        <strain evidence="3">NBRC 109709</strain>
    </source>
</reference>
<feature type="region of interest" description="Disordered" evidence="2">
    <location>
        <begin position="123"/>
        <end position="164"/>
    </location>
</feature>
<evidence type="ECO:0000313" key="3">
    <source>
        <dbReference type="EMBL" id="GMF40833.1"/>
    </source>
</evidence>
<dbReference type="Proteomes" id="UP001165121">
    <property type="component" value="Unassembled WGS sequence"/>
</dbReference>
<feature type="coiled-coil region" evidence="1">
    <location>
        <begin position="11"/>
        <end position="38"/>
    </location>
</feature>
<dbReference type="GO" id="GO:1905515">
    <property type="term" value="P:non-motile cilium assembly"/>
    <property type="evidence" value="ECO:0007669"/>
    <property type="project" value="TreeGrafter"/>
</dbReference>
<evidence type="ECO:0000256" key="1">
    <source>
        <dbReference type="SAM" id="Coils"/>
    </source>
</evidence>
<evidence type="ECO:0000313" key="4">
    <source>
        <dbReference type="Proteomes" id="UP001165121"/>
    </source>
</evidence>
<dbReference type="AlphaFoldDB" id="A0A9W6XKW3"/>
<keyword evidence="4" id="KW-1185">Reference proteome</keyword>
<dbReference type="EMBL" id="BSXT01001288">
    <property type="protein sequence ID" value="GMF40833.1"/>
    <property type="molecule type" value="Genomic_DNA"/>
</dbReference>
<keyword evidence="1" id="KW-0175">Coiled coil</keyword>
<organism evidence="3 4">
    <name type="scientific">Phytophthora fragariaefolia</name>
    <dbReference type="NCBI Taxonomy" id="1490495"/>
    <lineage>
        <taxon>Eukaryota</taxon>
        <taxon>Sar</taxon>
        <taxon>Stramenopiles</taxon>
        <taxon>Oomycota</taxon>
        <taxon>Peronosporomycetes</taxon>
        <taxon>Peronosporales</taxon>
        <taxon>Peronosporaceae</taxon>
        <taxon>Phytophthora</taxon>
    </lineage>
</organism>
<feature type="compositionally biased region" description="Polar residues" evidence="2">
    <location>
        <begin position="70"/>
        <end position="79"/>
    </location>
</feature>
<dbReference type="GO" id="GO:0035869">
    <property type="term" value="C:ciliary transition zone"/>
    <property type="evidence" value="ECO:0007669"/>
    <property type="project" value="TreeGrafter"/>
</dbReference>
<feature type="coiled-coil region" evidence="1">
    <location>
        <begin position="301"/>
        <end position="335"/>
    </location>
</feature>
<dbReference type="InterPro" id="IPR031139">
    <property type="entry name" value="RPGRIP1_fam"/>
</dbReference>
<feature type="region of interest" description="Disordered" evidence="2">
    <location>
        <begin position="39"/>
        <end position="87"/>
    </location>
</feature>
<gene>
    <name evidence="3" type="ORF">Pfra01_001267400</name>
</gene>
<name>A0A9W6XKW3_9STRA</name>
<feature type="compositionally biased region" description="Basic and acidic residues" evidence="2">
    <location>
        <begin position="153"/>
        <end position="164"/>
    </location>
</feature>
<proteinExistence type="predicted"/>